<dbReference type="InterPro" id="IPR036890">
    <property type="entry name" value="HATPase_C_sf"/>
</dbReference>
<evidence type="ECO:0000313" key="1">
    <source>
        <dbReference type="EMBL" id="RDS78642.1"/>
    </source>
</evidence>
<keyword evidence="1" id="KW-0418">Kinase</keyword>
<keyword evidence="1" id="KW-0808">Transferase</keyword>
<dbReference type="Proteomes" id="UP000254101">
    <property type="component" value="Unassembled WGS sequence"/>
</dbReference>
<accession>A0A395LP12</accession>
<dbReference type="OrthoDB" id="9813438at2"/>
<evidence type="ECO:0000313" key="2">
    <source>
        <dbReference type="Proteomes" id="UP000254101"/>
    </source>
</evidence>
<dbReference type="Gene3D" id="3.30.565.10">
    <property type="entry name" value="Histidine kinase-like ATPase, C-terminal domain"/>
    <property type="match status" value="1"/>
</dbReference>
<name>A0A395LP12_9SPHN</name>
<dbReference type="Pfam" id="PF13589">
    <property type="entry name" value="HATPase_c_3"/>
    <property type="match status" value="1"/>
</dbReference>
<dbReference type="SUPFAM" id="SSF55874">
    <property type="entry name" value="ATPase domain of HSP90 chaperone/DNA topoisomerase II/histidine kinase"/>
    <property type="match status" value="1"/>
</dbReference>
<protein>
    <submittedName>
        <fullName evidence="1">Histidine kinase</fullName>
    </submittedName>
</protein>
<dbReference type="GO" id="GO:0016301">
    <property type="term" value="F:kinase activity"/>
    <property type="evidence" value="ECO:0007669"/>
    <property type="project" value="UniProtKB-KW"/>
</dbReference>
<dbReference type="EMBL" id="QRBB01000001">
    <property type="protein sequence ID" value="RDS78642.1"/>
    <property type="molecule type" value="Genomic_DNA"/>
</dbReference>
<sequence length="529" mass="58911">MVTDQTIDGTPEKHIFRGMIADYDMRTGLCELIDNALDFWGAGGRRSKVTIDLVLDAARQIITVKDDAGGVREEDLRLLIAPGASREASEENRIGIFGVGGKRAGVALGELVEIRSRHGNGRSFKIRIDDEWLQDESWDIGYGDCAQIEAGTTIVEVSKLRQPFGKADVDRMARSLGEIYGRFIGPDCEIRLNGAAVDGLTFEVWSYPPDYPPRTLGFTIKPDGERDLQVVMNAGLIGDRDPEGENYGVYIYCNDRLIVKEMRERDVGYFVTGEAGVPHPDASLCRVIVRLEGSPELMPWNSSKSGVNIAHPSFMQLRANVIALVSYYSKLSRRLKNTWEEDVFAHSVGEVEVVDADEIIDGARLVLPKLPRGRRASYLERARQLNATIMADQPVTVGLVEAMVMVDSVKRVKVETRNRAALILLDSNFEIALKEFIVTNKAAFPPKAYSDKQIKAILGQRTTVIKEVRGKISGLTPAMVTKAEFYYGLRNKLIHERTTVPISDREVDDYRKLVEEVLELLFGLSFPTG</sequence>
<proteinExistence type="predicted"/>
<comment type="caution">
    <text evidence="1">The sequence shown here is derived from an EMBL/GenBank/DDBJ whole genome shotgun (WGS) entry which is preliminary data.</text>
</comment>
<dbReference type="AlphaFoldDB" id="A0A395LP12"/>
<organism evidence="1 2">
    <name type="scientific">Alteriqipengyuania lutimaris</name>
    <dbReference type="NCBI Taxonomy" id="1538146"/>
    <lineage>
        <taxon>Bacteria</taxon>
        <taxon>Pseudomonadati</taxon>
        <taxon>Pseudomonadota</taxon>
        <taxon>Alphaproteobacteria</taxon>
        <taxon>Sphingomonadales</taxon>
        <taxon>Erythrobacteraceae</taxon>
        <taxon>Alteriqipengyuania</taxon>
    </lineage>
</organism>
<gene>
    <name evidence="1" type="ORF">DL238_09740</name>
</gene>
<keyword evidence="2" id="KW-1185">Reference proteome</keyword>
<reference evidence="1 2" key="1">
    <citation type="submission" date="2018-07" db="EMBL/GenBank/DDBJ databases">
        <title>Erythrobacter nanhaiensis sp. nov., a novel member of the genus Erythrobacter isolated from the South China Sea.</title>
        <authorList>
            <person name="Chen X."/>
            <person name="Liu J."/>
        </authorList>
    </citation>
    <scope>NUCLEOTIDE SEQUENCE [LARGE SCALE GENOMIC DNA]</scope>
    <source>
        <strain evidence="1 2">S-5</strain>
    </source>
</reference>